<reference evidence="3 4" key="1">
    <citation type="submission" date="2019-02" db="EMBL/GenBank/DDBJ databases">
        <title>Deep-cultivation of Planctomycetes and their phenomic and genomic characterization uncovers novel biology.</title>
        <authorList>
            <person name="Wiegand S."/>
            <person name="Jogler M."/>
            <person name="Boedeker C."/>
            <person name="Pinto D."/>
            <person name="Vollmers J."/>
            <person name="Rivas-Marin E."/>
            <person name="Kohn T."/>
            <person name="Peeters S.H."/>
            <person name="Heuer A."/>
            <person name="Rast P."/>
            <person name="Oberbeckmann S."/>
            <person name="Bunk B."/>
            <person name="Jeske O."/>
            <person name="Meyerdierks A."/>
            <person name="Storesund J.E."/>
            <person name="Kallscheuer N."/>
            <person name="Luecker S."/>
            <person name="Lage O.M."/>
            <person name="Pohl T."/>
            <person name="Merkel B.J."/>
            <person name="Hornburger P."/>
            <person name="Mueller R.-W."/>
            <person name="Bruemmer F."/>
            <person name="Labrenz M."/>
            <person name="Spormann A.M."/>
            <person name="Op den Camp H."/>
            <person name="Overmann J."/>
            <person name="Amann R."/>
            <person name="Jetten M.S.M."/>
            <person name="Mascher T."/>
            <person name="Medema M.H."/>
            <person name="Devos D.P."/>
            <person name="Kaster A.-K."/>
            <person name="Ovreas L."/>
            <person name="Rohde M."/>
            <person name="Galperin M.Y."/>
            <person name="Jogler C."/>
        </authorList>
    </citation>
    <scope>NUCLEOTIDE SEQUENCE [LARGE SCALE GENOMIC DNA]</scope>
    <source>
        <strain evidence="3 4">ETA_A8</strain>
    </source>
</reference>
<sequence>MNRRHFLSATAAALVAASHYHLQAEDKKFPTGDYVDMHTHLGQTWNTTQPLSAEELLRWMDAHKIAQAVVLPLVSPESSSYLLTSDFVLQQTSPFRDRLIPFCCVDPRTSYNGGAKGLLTMLEKYREAGAKGFGEHKPGVAIDDPRNMALYAACHELKWPLLFHLDNQRNLDKPGLPGLAKALEAHPDCKFIGHGPGWWASISGDTSQVDLGGYPKGKVAPGGAMDALMEKYPNLFADLSAGSGAGAISRDLEFGEQFLIRRQDRVMFGTDFLAPAQAVPQFDLFEQKLQLPAEVAQKIYRGNARRILGLS</sequence>
<dbReference type="InterPro" id="IPR032465">
    <property type="entry name" value="ACMSD"/>
</dbReference>
<dbReference type="EMBL" id="CP036274">
    <property type="protein sequence ID" value="QDU25202.1"/>
    <property type="molecule type" value="Genomic_DNA"/>
</dbReference>
<feature type="domain" description="Amidohydrolase-related" evidence="2">
    <location>
        <begin position="35"/>
        <end position="310"/>
    </location>
</feature>
<evidence type="ECO:0000259" key="2">
    <source>
        <dbReference type="Pfam" id="PF04909"/>
    </source>
</evidence>
<dbReference type="GO" id="GO:0016787">
    <property type="term" value="F:hydrolase activity"/>
    <property type="evidence" value="ECO:0007669"/>
    <property type="project" value="UniProtKB-KW"/>
</dbReference>
<proteinExistence type="predicted"/>
<dbReference type="GO" id="GO:0005737">
    <property type="term" value="C:cytoplasm"/>
    <property type="evidence" value="ECO:0007669"/>
    <property type="project" value="TreeGrafter"/>
</dbReference>
<evidence type="ECO:0000313" key="3">
    <source>
        <dbReference type="EMBL" id="QDU25202.1"/>
    </source>
</evidence>
<dbReference type="InterPro" id="IPR006680">
    <property type="entry name" value="Amidohydro-rel"/>
</dbReference>
<dbReference type="InterPro" id="IPR032466">
    <property type="entry name" value="Metal_Hydrolase"/>
</dbReference>
<gene>
    <name evidence="3" type="ORF">ETAA8_02650</name>
</gene>
<evidence type="ECO:0000313" key="4">
    <source>
        <dbReference type="Proteomes" id="UP000315017"/>
    </source>
</evidence>
<protein>
    <submittedName>
        <fullName evidence="3">Amidohydrolase</fullName>
    </submittedName>
</protein>
<dbReference type="KEGG" id="aagg:ETAA8_02650"/>
<dbReference type="GO" id="GO:0016831">
    <property type="term" value="F:carboxy-lyase activity"/>
    <property type="evidence" value="ECO:0007669"/>
    <property type="project" value="InterPro"/>
</dbReference>
<dbReference type="GO" id="GO:0019748">
    <property type="term" value="P:secondary metabolic process"/>
    <property type="evidence" value="ECO:0007669"/>
    <property type="project" value="TreeGrafter"/>
</dbReference>
<dbReference type="RefSeq" id="WP_145083753.1">
    <property type="nucleotide sequence ID" value="NZ_CP036274.1"/>
</dbReference>
<accession>A0A517Y504</accession>
<dbReference type="SUPFAM" id="SSF51556">
    <property type="entry name" value="Metallo-dependent hydrolases"/>
    <property type="match status" value="1"/>
</dbReference>
<dbReference type="PANTHER" id="PTHR21240:SF28">
    <property type="entry name" value="ISO-OROTATE DECARBOXYLASE (EUROFUNG)"/>
    <property type="match status" value="1"/>
</dbReference>
<evidence type="ECO:0000256" key="1">
    <source>
        <dbReference type="ARBA" id="ARBA00023239"/>
    </source>
</evidence>
<dbReference type="AlphaFoldDB" id="A0A517Y504"/>
<name>A0A517Y504_9BACT</name>
<keyword evidence="4" id="KW-1185">Reference proteome</keyword>
<dbReference type="Pfam" id="PF04909">
    <property type="entry name" value="Amidohydro_2"/>
    <property type="match status" value="1"/>
</dbReference>
<dbReference type="OrthoDB" id="9771932at2"/>
<dbReference type="Proteomes" id="UP000315017">
    <property type="component" value="Chromosome"/>
</dbReference>
<keyword evidence="3" id="KW-0378">Hydrolase</keyword>
<dbReference type="PANTHER" id="PTHR21240">
    <property type="entry name" value="2-AMINO-3-CARBOXYLMUCONATE-6-SEMIALDEHYDE DECARBOXYLASE"/>
    <property type="match status" value="1"/>
</dbReference>
<keyword evidence="1" id="KW-0456">Lyase</keyword>
<organism evidence="3 4">
    <name type="scientific">Anatilimnocola aggregata</name>
    <dbReference type="NCBI Taxonomy" id="2528021"/>
    <lineage>
        <taxon>Bacteria</taxon>
        <taxon>Pseudomonadati</taxon>
        <taxon>Planctomycetota</taxon>
        <taxon>Planctomycetia</taxon>
        <taxon>Pirellulales</taxon>
        <taxon>Pirellulaceae</taxon>
        <taxon>Anatilimnocola</taxon>
    </lineage>
</organism>
<dbReference type="Gene3D" id="3.20.20.140">
    <property type="entry name" value="Metal-dependent hydrolases"/>
    <property type="match status" value="1"/>
</dbReference>